<accession>A0A8J8NCY7</accession>
<dbReference type="AlphaFoldDB" id="A0A8J8NCY7"/>
<protein>
    <submittedName>
        <fullName evidence="1">Uncharacterized protein</fullName>
    </submittedName>
</protein>
<evidence type="ECO:0000313" key="2">
    <source>
        <dbReference type="Proteomes" id="UP000785679"/>
    </source>
</evidence>
<dbReference type="EMBL" id="RRYP01023928">
    <property type="protein sequence ID" value="TNV72160.1"/>
    <property type="molecule type" value="Genomic_DNA"/>
</dbReference>
<organism evidence="1 2">
    <name type="scientific">Halteria grandinella</name>
    <dbReference type="NCBI Taxonomy" id="5974"/>
    <lineage>
        <taxon>Eukaryota</taxon>
        <taxon>Sar</taxon>
        <taxon>Alveolata</taxon>
        <taxon>Ciliophora</taxon>
        <taxon>Intramacronucleata</taxon>
        <taxon>Spirotrichea</taxon>
        <taxon>Stichotrichia</taxon>
        <taxon>Sporadotrichida</taxon>
        <taxon>Halteriidae</taxon>
        <taxon>Halteria</taxon>
    </lineage>
</organism>
<comment type="caution">
    <text evidence="1">The sequence shown here is derived from an EMBL/GenBank/DDBJ whole genome shotgun (WGS) entry which is preliminary data.</text>
</comment>
<dbReference type="Proteomes" id="UP000785679">
    <property type="component" value="Unassembled WGS sequence"/>
</dbReference>
<proteinExistence type="predicted"/>
<evidence type="ECO:0000313" key="1">
    <source>
        <dbReference type="EMBL" id="TNV72160.1"/>
    </source>
</evidence>
<name>A0A8J8NCY7_HALGN</name>
<keyword evidence="2" id="KW-1185">Reference proteome</keyword>
<gene>
    <name evidence="1" type="ORF">FGO68_gene8830</name>
</gene>
<reference evidence="1" key="1">
    <citation type="submission" date="2019-06" db="EMBL/GenBank/DDBJ databases">
        <authorList>
            <person name="Zheng W."/>
        </authorList>
    </citation>
    <scope>NUCLEOTIDE SEQUENCE</scope>
    <source>
        <strain evidence="1">QDHG01</strain>
    </source>
</reference>
<sequence length="147" mass="17332">MLLRLNPYSRNLFEAMSLQTDDQLLLSLNRKSLLVSQILGFSKVSDQSGLEYSQSKKQSLPSQLRIRIYLQYIRPISQILYFKTKNYIGGFTHSTFLEWEENPWFKTCETAIYLEIESRLVRCKLILKSIIAHLGQFQHRVWKSTPQ</sequence>